<evidence type="ECO:0000256" key="5">
    <source>
        <dbReference type="ARBA" id="ARBA00022917"/>
    </source>
</evidence>
<dbReference type="PATRIC" id="fig|679936.5.peg.1406"/>
<evidence type="ECO:0000256" key="7">
    <source>
        <dbReference type="ARBA" id="ARBA00044507"/>
    </source>
</evidence>
<protein>
    <recommendedName>
        <fullName evidence="8">L-seryl-tRNA(Sec) selenium transferase</fullName>
        <ecNumber evidence="8">2.9.1.1</ecNumber>
    </recommendedName>
    <alternativeName>
        <fullName evidence="8">Selenocysteine synthase</fullName>
        <shortName evidence="8">Sec synthase</shortName>
    </alternativeName>
    <alternativeName>
        <fullName evidence="8">Selenocysteinyl-tRNA(Sec) synthase</fullName>
    </alternativeName>
</protein>
<accession>G8TWE2</accession>
<dbReference type="HAMAP" id="MF_00423">
    <property type="entry name" value="SelA"/>
    <property type="match status" value="1"/>
</dbReference>
<dbReference type="Pfam" id="PF03841">
    <property type="entry name" value="SelA"/>
    <property type="match status" value="1"/>
</dbReference>
<dbReference type="InterPro" id="IPR015424">
    <property type="entry name" value="PyrdxlP-dep_Trfase"/>
</dbReference>
<dbReference type="GO" id="GO:0001717">
    <property type="term" value="P:conversion of seryl-tRNAsec to selenocys-tRNAsec"/>
    <property type="evidence" value="ECO:0007669"/>
    <property type="project" value="UniProtKB-UniRule"/>
</dbReference>
<evidence type="ECO:0000313" key="11">
    <source>
        <dbReference type="Proteomes" id="UP000005439"/>
    </source>
</evidence>
<dbReference type="GO" id="GO:0001514">
    <property type="term" value="P:selenocysteine incorporation"/>
    <property type="evidence" value="ECO:0007669"/>
    <property type="project" value="UniProtKB-UniRule"/>
</dbReference>
<evidence type="ECO:0000256" key="6">
    <source>
        <dbReference type="ARBA" id="ARBA00023266"/>
    </source>
</evidence>
<dbReference type="UniPathway" id="UPA00906">
    <property type="reaction ID" value="UER00896"/>
</dbReference>
<dbReference type="EC" id="2.9.1.1" evidence="8"/>
<comment type="catalytic activity">
    <reaction evidence="8">
        <text>L-seryl-tRNA(Sec) + selenophosphate + H(+) = L-selenocysteinyl-tRNA(Sec) + phosphate</text>
        <dbReference type="Rhea" id="RHEA:22728"/>
        <dbReference type="Rhea" id="RHEA-COMP:9742"/>
        <dbReference type="Rhea" id="RHEA-COMP:9743"/>
        <dbReference type="ChEBI" id="CHEBI:15378"/>
        <dbReference type="ChEBI" id="CHEBI:16144"/>
        <dbReference type="ChEBI" id="CHEBI:43474"/>
        <dbReference type="ChEBI" id="CHEBI:78533"/>
        <dbReference type="ChEBI" id="CHEBI:78573"/>
        <dbReference type="EC" id="2.9.1.1"/>
    </reaction>
</comment>
<dbReference type="Gene3D" id="3.40.640.10">
    <property type="entry name" value="Type I PLP-dependent aspartate aminotransferase-like (Major domain)"/>
    <property type="match status" value="1"/>
</dbReference>
<gene>
    <name evidence="8" type="primary">selA</name>
    <name evidence="10" type="ordered locus">Sulac_1343</name>
</gene>
<dbReference type="GO" id="GO:0004125">
    <property type="term" value="F:L-seryl-tRNA(Sec) selenium transferase activity"/>
    <property type="evidence" value="ECO:0007669"/>
    <property type="project" value="UniProtKB-UniRule"/>
</dbReference>
<keyword evidence="6 8" id="KW-0711">Selenium</keyword>
<dbReference type="Proteomes" id="UP000005439">
    <property type="component" value="Chromosome"/>
</dbReference>
<sequence length="467" mass="51618">MPEHVNSQLRAIPAVQTIQRAIGDRLPVARVWLDQAIRDELEHIRQAVLQGEPVPPFERILAAVETRARRYAVPHLRPVLNATGVMIHTNLGRSPLPPALMDHVAAVATQYSTLEYRLSEGQRGSRHEHVEELLTWLVGTEAAMVVNNNAAAVLLALSTLAEGREVVVSRGELVEIGGSFRVPEVMALSGARLREVGATNKTHLRDYMAAIQDNTALLLKVHQSNFRMMGFVASVELADLVRLGRQTGIPVMADLGSGVLRPLRIGDYEEPDVPTVVQTGVDVTTFSGDKLLGGPQAGIVVGRRDIIQRMKKHPLARAVRVDKMTLAALEMVLRWYAEGRGHELPLWQMIEAGPEAIRQRAETFMDHLRQHLPAEVRVELEEAWSEIGGGSMPGTRLPTYLVTLAGSEPRDVVEWERRLRESDPPVIVRVSHGKILVDLRTIFPQQKLTLQTAIVRAITGEVEGGSR</sequence>
<evidence type="ECO:0000256" key="2">
    <source>
        <dbReference type="ARBA" id="ARBA00022490"/>
    </source>
</evidence>
<evidence type="ECO:0000256" key="4">
    <source>
        <dbReference type="ARBA" id="ARBA00022898"/>
    </source>
</evidence>
<dbReference type="KEGG" id="sap:Sulac_1343"/>
<dbReference type="AlphaFoldDB" id="G8TWE2"/>
<comment type="pathway">
    <text evidence="8">Aminoacyl-tRNA biosynthesis; selenocysteinyl-tRNA(Sec) biosynthesis; selenocysteinyl-tRNA(Sec) from L-seryl-tRNA(Sec) (bacterial route): step 1/1.</text>
</comment>
<keyword evidence="3 8" id="KW-0808">Transferase</keyword>
<dbReference type="NCBIfam" id="TIGR00474">
    <property type="entry name" value="selA"/>
    <property type="match status" value="1"/>
</dbReference>
<dbReference type="InterPro" id="IPR004534">
    <property type="entry name" value="SelA_trans"/>
</dbReference>
<dbReference type="GO" id="GO:0005737">
    <property type="term" value="C:cytoplasm"/>
    <property type="evidence" value="ECO:0007669"/>
    <property type="project" value="UniProtKB-SubCell"/>
</dbReference>
<dbReference type="InterPro" id="IPR018319">
    <property type="entry name" value="SelA-like"/>
</dbReference>
<evidence type="ECO:0000256" key="9">
    <source>
        <dbReference type="PIRSR" id="PIRSR618319-50"/>
    </source>
</evidence>
<evidence type="ECO:0000256" key="1">
    <source>
        <dbReference type="ARBA" id="ARBA00001933"/>
    </source>
</evidence>
<reference evidence="10 11" key="2">
    <citation type="journal article" date="2012" name="Stand. Genomic Sci.">
        <title>Complete genome sequence of the moderately thermophilic mineral-sulfide-oxidizing firmicute Sulfobacillus acidophilus type strain (NAL(T)).</title>
        <authorList>
            <person name="Anderson I."/>
            <person name="Chertkov O."/>
            <person name="Chen A."/>
            <person name="Saunders E."/>
            <person name="Lapidus A."/>
            <person name="Nolan M."/>
            <person name="Lucas S."/>
            <person name="Hammon N."/>
            <person name="Deshpande S."/>
            <person name="Cheng J.F."/>
            <person name="Han C."/>
            <person name="Tapia R."/>
            <person name="Goodwin L.A."/>
            <person name="Pitluck S."/>
            <person name="Liolios K."/>
            <person name="Pagani I."/>
            <person name="Ivanova N."/>
            <person name="Mikhailova N."/>
            <person name="Pati A."/>
            <person name="Palaniappan K."/>
            <person name="Land M."/>
            <person name="Pan C."/>
            <person name="Rohde M."/>
            <person name="Pukall R."/>
            <person name="Goker M."/>
            <person name="Detter J.C."/>
            <person name="Woyke T."/>
            <person name="Bristow J."/>
            <person name="Eisen J.A."/>
            <person name="Markowitz V."/>
            <person name="Hugenholtz P."/>
            <person name="Kyrpides N.C."/>
            <person name="Klenk H.P."/>
            <person name="Mavromatis K."/>
        </authorList>
    </citation>
    <scope>NUCLEOTIDE SEQUENCE [LARGE SCALE GENOMIC DNA]</scope>
    <source>
        <strain evidence="11">ATCC 700253 / DSM 10332 / NAL</strain>
    </source>
</reference>
<dbReference type="EMBL" id="CP003179">
    <property type="protein sequence ID" value="AEW04840.1"/>
    <property type="molecule type" value="Genomic_DNA"/>
</dbReference>
<keyword evidence="5 8" id="KW-0648">Protein biosynthesis</keyword>
<dbReference type="Gene3D" id="3.90.1150.180">
    <property type="match status" value="1"/>
</dbReference>
<name>G8TWE2_SULAD</name>
<evidence type="ECO:0000313" key="10">
    <source>
        <dbReference type="EMBL" id="AEW04840.1"/>
    </source>
</evidence>
<comment type="cofactor">
    <cofactor evidence="1 8 9">
        <name>pyridoxal 5'-phosphate</name>
        <dbReference type="ChEBI" id="CHEBI:597326"/>
    </cofactor>
</comment>
<keyword evidence="2 8" id="KW-0963">Cytoplasm</keyword>
<reference evidence="11" key="1">
    <citation type="submission" date="2011-12" db="EMBL/GenBank/DDBJ databases">
        <title>The complete genome of chromosome of Sulfobacillus acidophilus DSM 10332.</title>
        <authorList>
            <person name="Lucas S."/>
            <person name="Han J."/>
            <person name="Lapidus A."/>
            <person name="Bruce D."/>
            <person name="Goodwin L."/>
            <person name="Pitluck S."/>
            <person name="Peters L."/>
            <person name="Kyrpides N."/>
            <person name="Mavromatis K."/>
            <person name="Ivanova N."/>
            <person name="Mikhailova N."/>
            <person name="Chertkov O."/>
            <person name="Saunders E."/>
            <person name="Detter J.C."/>
            <person name="Tapia R."/>
            <person name="Han C."/>
            <person name="Land M."/>
            <person name="Hauser L."/>
            <person name="Markowitz V."/>
            <person name="Cheng J.-F."/>
            <person name="Hugenholtz P."/>
            <person name="Woyke T."/>
            <person name="Wu D."/>
            <person name="Pukall R."/>
            <person name="Gehrich-Schroeter G."/>
            <person name="Schneider S."/>
            <person name="Klenk H.-P."/>
            <person name="Eisen J.A."/>
        </authorList>
    </citation>
    <scope>NUCLEOTIDE SEQUENCE [LARGE SCALE GENOMIC DNA]</scope>
    <source>
        <strain evidence="11">ATCC 700253 / DSM 10332 / NAL</strain>
    </source>
</reference>
<dbReference type="STRING" id="679936.Sulac_1343"/>
<dbReference type="InterPro" id="IPR015421">
    <property type="entry name" value="PyrdxlP-dep_Trfase_major"/>
</dbReference>
<comment type="function">
    <text evidence="8">Converts seryl-tRNA(Sec) to selenocysteinyl-tRNA(Sec) required for selenoprotein biosynthesis.</text>
</comment>
<keyword evidence="11" id="KW-1185">Reference proteome</keyword>
<evidence type="ECO:0000256" key="3">
    <source>
        <dbReference type="ARBA" id="ARBA00022679"/>
    </source>
</evidence>
<comment type="similarity">
    <text evidence="7 8">Belongs to the SelA family.</text>
</comment>
<dbReference type="PANTHER" id="PTHR32328:SF0">
    <property type="entry name" value="L-SERYL-TRNA(SEC) SELENIUM TRANSFERASE"/>
    <property type="match status" value="1"/>
</dbReference>
<feature type="modified residue" description="N6-(pyridoxal phosphate)lysine" evidence="8 9">
    <location>
        <position position="290"/>
    </location>
</feature>
<dbReference type="PANTHER" id="PTHR32328">
    <property type="entry name" value="L-SERYL-TRNA(SEC) SELENIUM TRANSFERASE"/>
    <property type="match status" value="1"/>
</dbReference>
<keyword evidence="4 8" id="KW-0663">Pyridoxal phosphate</keyword>
<evidence type="ECO:0000256" key="8">
    <source>
        <dbReference type="HAMAP-Rule" id="MF_00423"/>
    </source>
</evidence>
<dbReference type="SUPFAM" id="SSF53383">
    <property type="entry name" value="PLP-dependent transferases"/>
    <property type="match status" value="1"/>
</dbReference>
<organism evidence="10 11">
    <name type="scientific">Sulfobacillus acidophilus (strain ATCC 700253 / DSM 10332 / NAL)</name>
    <dbReference type="NCBI Taxonomy" id="679936"/>
    <lineage>
        <taxon>Bacteria</taxon>
        <taxon>Bacillati</taxon>
        <taxon>Bacillota</taxon>
        <taxon>Clostridia</taxon>
        <taxon>Eubacteriales</taxon>
        <taxon>Clostridiales Family XVII. Incertae Sedis</taxon>
        <taxon>Sulfobacillus</taxon>
    </lineage>
</organism>
<proteinExistence type="inferred from homology"/>
<comment type="subcellular location">
    <subcellularLocation>
        <location evidence="8">Cytoplasm</location>
    </subcellularLocation>
</comment>
<dbReference type="HOGENOM" id="CLU_038142_1_0_9"/>